<comment type="caution">
    <text evidence="2">The sequence shown here is derived from an EMBL/GenBank/DDBJ whole genome shotgun (WGS) entry which is preliminary data.</text>
</comment>
<name>A0AAW0DS93_9AGAR</name>
<dbReference type="AlphaFoldDB" id="A0AAW0DS93"/>
<proteinExistence type="predicted"/>
<feature type="region of interest" description="Disordered" evidence="1">
    <location>
        <begin position="15"/>
        <end position="35"/>
    </location>
</feature>
<evidence type="ECO:0000313" key="2">
    <source>
        <dbReference type="EMBL" id="KAK7054498.1"/>
    </source>
</evidence>
<sequence length="89" mass="10011">MNARHYFQRREYNGPARSPVSIIPSSLPTGRRSGHFPSDNVANRYMGQRNETINEAGLPLFKPVSRDGSAQEGFKMVEIKVDTECVQSK</sequence>
<dbReference type="EMBL" id="JAYKXP010000009">
    <property type="protein sequence ID" value="KAK7054498.1"/>
    <property type="molecule type" value="Genomic_DNA"/>
</dbReference>
<accession>A0AAW0DS93</accession>
<organism evidence="2 3">
    <name type="scientific">Paramarasmius palmivorus</name>
    <dbReference type="NCBI Taxonomy" id="297713"/>
    <lineage>
        <taxon>Eukaryota</taxon>
        <taxon>Fungi</taxon>
        <taxon>Dikarya</taxon>
        <taxon>Basidiomycota</taxon>
        <taxon>Agaricomycotina</taxon>
        <taxon>Agaricomycetes</taxon>
        <taxon>Agaricomycetidae</taxon>
        <taxon>Agaricales</taxon>
        <taxon>Marasmiineae</taxon>
        <taxon>Marasmiaceae</taxon>
        <taxon>Paramarasmius</taxon>
    </lineage>
</organism>
<dbReference type="Proteomes" id="UP001383192">
    <property type="component" value="Unassembled WGS sequence"/>
</dbReference>
<evidence type="ECO:0000256" key="1">
    <source>
        <dbReference type="SAM" id="MobiDB-lite"/>
    </source>
</evidence>
<reference evidence="2 3" key="1">
    <citation type="submission" date="2024-01" db="EMBL/GenBank/DDBJ databases">
        <title>A draft genome for a cacao thread blight-causing isolate of Paramarasmius palmivorus.</title>
        <authorList>
            <person name="Baruah I.K."/>
            <person name="Bukari Y."/>
            <person name="Amoako-Attah I."/>
            <person name="Meinhardt L.W."/>
            <person name="Bailey B.A."/>
            <person name="Cohen S.P."/>
        </authorList>
    </citation>
    <scope>NUCLEOTIDE SEQUENCE [LARGE SCALE GENOMIC DNA]</scope>
    <source>
        <strain evidence="2 3">GH-12</strain>
    </source>
</reference>
<keyword evidence="3" id="KW-1185">Reference proteome</keyword>
<evidence type="ECO:0000313" key="3">
    <source>
        <dbReference type="Proteomes" id="UP001383192"/>
    </source>
</evidence>
<gene>
    <name evidence="2" type="ORF">VNI00_003696</name>
</gene>
<protein>
    <submittedName>
        <fullName evidence="2">Uncharacterized protein</fullName>
    </submittedName>
</protein>